<dbReference type="InterPro" id="IPR036259">
    <property type="entry name" value="MFS_trans_sf"/>
</dbReference>
<feature type="transmembrane region" description="Helical" evidence="6">
    <location>
        <begin position="115"/>
        <end position="134"/>
    </location>
</feature>
<proteinExistence type="predicted"/>
<dbReference type="SUPFAM" id="SSF103473">
    <property type="entry name" value="MFS general substrate transporter"/>
    <property type="match status" value="1"/>
</dbReference>
<feature type="transmembrane region" description="Helical" evidence="6">
    <location>
        <begin position="25"/>
        <end position="45"/>
    </location>
</feature>
<evidence type="ECO:0000256" key="2">
    <source>
        <dbReference type="ARBA" id="ARBA00022475"/>
    </source>
</evidence>
<evidence type="ECO:0000256" key="5">
    <source>
        <dbReference type="ARBA" id="ARBA00023136"/>
    </source>
</evidence>
<gene>
    <name evidence="8" type="ORF">MicloDRAFT_00028210</name>
</gene>
<evidence type="ECO:0000256" key="4">
    <source>
        <dbReference type="ARBA" id="ARBA00022989"/>
    </source>
</evidence>
<dbReference type="HOGENOM" id="CLU_001265_10_6_5"/>
<evidence type="ECO:0000256" key="3">
    <source>
        <dbReference type="ARBA" id="ARBA00022692"/>
    </source>
</evidence>
<evidence type="ECO:0000313" key="8">
    <source>
        <dbReference type="EMBL" id="EIM26272.1"/>
    </source>
</evidence>
<dbReference type="GO" id="GO:0022857">
    <property type="term" value="F:transmembrane transporter activity"/>
    <property type="evidence" value="ECO:0007669"/>
    <property type="project" value="InterPro"/>
</dbReference>
<dbReference type="eggNOG" id="COG0477">
    <property type="taxonomic scope" value="Bacteria"/>
</dbReference>
<dbReference type="Gene3D" id="1.20.1250.20">
    <property type="entry name" value="MFS general substrate transporter like domains"/>
    <property type="match status" value="1"/>
</dbReference>
<feature type="transmembrane region" description="Helical" evidence="6">
    <location>
        <begin position="178"/>
        <end position="203"/>
    </location>
</feature>
<comment type="subcellular location">
    <subcellularLocation>
        <location evidence="1">Cell membrane</location>
        <topology evidence="1">Multi-pass membrane protein</topology>
    </subcellularLocation>
</comment>
<dbReference type="PANTHER" id="PTHR43124:SF3">
    <property type="entry name" value="CHLORAMPHENICOL EFFLUX PUMP RV0191"/>
    <property type="match status" value="1"/>
</dbReference>
<reference evidence="8 9" key="1">
    <citation type="submission" date="2012-02" db="EMBL/GenBank/DDBJ databases">
        <title>Improved High-Quality Draft sequence of Microvirga sp. WSM3557.</title>
        <authorList>
            <consortium name="US DOE Joint Genome Institute"/>
            <person name="Lucas S."/>
            <person name="Han J."/>
            <person name="Lapidus A."/>
            <person name="Cheng J.-F."/>
            <person name="Goodwin L."/>
            <person name="Pitluck S."/>
            <person name="Peters L."/>
            <person name="Zhang X."/>
            <person name="Detter J.C."/>
            <person name="Han C."/>
            <person name="Tapia R."/>
            <person name="Land M."/>
            <person name="Hauser L."/>
            <person name="Kyrpides N."/>
            <person name="Ivanova N."/>
            <person name="Pagani I."/>
            <person name="Brau L."/>
            <person name="Yates R."/>
            <person name="O'Hara G."/>
            <person name="Rui T."/>
            <person name="Howieson J."/>
            <person name="Reeve W."/>
            <person name="Woyke T."/>
        </authorList>
    </citation>
    <scope>NUCLEOTIDE SEQUENCE [LARGE SCALE GENOMIC DNA]</scope>
    <source>
        <strain evidence="8 9">WSM3557</strain>
    </source>
</reference>
<dbReference type="AlphaFoldDB" id="I4YQN0"/>
<evidence type="ECO:0000259" key="7">
    <source>
        <dbReference type="PROSITE" id="PS50850"/>
    </source>
</evidence>
<keyword evidence="4 6" id="KW-1133">Transmembrane helix</keyword>
<dbReference type="PROSITE" id="PS50850">
    <property type="entry name" value="MFS"/>
    <property type="match status" value="1"/>
</dbReference>
<dbReference type="CDD" id="cd17473">
    <property type="entry name" value="MFS_arabinose_efflux_permease_like"/>
    <property type="match status" value="1"/>
</dbReference>
<dbReference type="InterPro" id="IPR020846">
    <property type="entry name" value="MFS_dom"/>
</dbReference>
<evidence type="ECO:0000313" key="9">
    <source>
        <dbReference type="Proteomes" id="UP000003947"/>
    </source>
</evidence>
<dbReference type="InterPro" id="IPR050189">
    <property type="entry name" value="MFS_Efflux_Transporters"/>
</dbReference>
<dbReference type="PANTHER" id="PTHR43124">
    <property type="entry name" value="PURINE EFFLUX PUMP PBUE"/>
    <property type="match status" value="1"/>
</dbReference>
<evidence type="ECO:0000256" key="1">
    <source>
        <dbReference type="ARBA" id="ARBA00004651"/>
    </source>
</evidence>
<keyword evidence="5 6" id="KW-0472">Membrane</keyword>
<dbReference type="InterPro" id="IPR011701">
    <property type="entry name" value="MFS"/>
</dbReference>
<feature type="transmembrane region" description="Helical" evidence="6">
    <location>
        <begin position="57"/>
        <end position="75"/>
    </location>
</feature>
<feature type="transmembrane region" description="Helical" evidence="6">
    <location>
        <begin position="209"/>
        <end position="235"/>
    </location>
</feature>
<keyword evidence="2" id="KW-1003">Cell membrane</keyword>
<feature type="domain" description="Major facilitator superfamily (MFS) profile" evidence="7">
    <location>
        <begin position="1"/>
        <end position="364"/>
    </location>
</feature>
<feature type="transmembrane region" description="Helical" evidence="6">
    <location>
        <begin position="310"/>
        <end position="328"/>
    </location>
</feature>
<dbReference type="GO" id="GO:0005886">
    <property type="term" value="C:plasma membrane"/>
    <property type="evidence" value="ECO:0007669"/>
    <property type="project" value="UniProtKB-SubCell"/>
</dbReference>
<keyword evidence="3 6" id="KW-0812">Transmembrane</keyword>
<dbReference type="Proteomes" id="UP000003947">
    <property type="component" value="Unassembled WGS sequence"/>
</dbReference>
<feature type="transmembrane region" description="Helical" evidence="6">
    <location>
        <begin position="81"/>
        <end position="103"/>
    </location>
</feature>
<sequence length="386" mass="39666">MAATAISPGLPAIEAAFAGTENAALLTRLLITMPALVIACVAPVAGSLTDCFGRWRVLVCAILLYGFAGMSGLVLDTLHGLLFGRAVLGAAVAGIMTATTALIGDLYAGPARDRFIGLQAAFTGVGGLVFMSAGGLLSEAGWRAPFAIYGLAFIVLPAVVVCLAEPRRTGQMMAAEPAAALPWLPIAVLFLAAAFNSLIFYLIPTQLPFHLYALGVTSPGVVGMTLGVFNLAIAAASLGYGYLRNRIGILGGFGLGFGLMAVGYGIIAAAASHAFVLTGLVATGAGMGCVMPGLMAGAMTLAPPSVRGRVAGGLTASIFLGQFLSPLASQPWVGWFGYSAAFRDMGLLLGLASLLAVLLAVRMRILLRGTDERLVSTQDLDRCRRK</sequence>
<feature type="transmembrane region" description="Helical" evidence="6">
    <location>
        <begin position="247"/>
        <end position="267"/>
    </location>
</feature>
<name>I4YQN0_9HYPH</name>
<accession>I4YQN0</accession>
<keyword evidence="9" id="KW-1185">Reference proteome</keyword>
<feature type="transmembrane region" description="Helical" evidence="6">
    <location>
        <begin position="340"/>
        <end position="361"/>
    </location>
</feature>
<dbReference type="EMBL" id="JH660645">
    <property type="protein sequence ID" value="EIM26272.1"/>
    <property type="molecule type" value="Genomic_DNA"/>
</dbReference>
<organism evidence="8 9">
    <name type="scientific">Microvirga lotononidis</name>
    <dbReference type="NCBI Taxonomy" id="864069"/>
    <lineage>
        <taxon>Bacteria</taxon>
        <taxon>Pseudomonadati</taxon>
        <taxon>Pseudomonadota</taxon>
        <taxon>Alphaproteobacteria</taxon>
        <taxon>Hyphomicrobiales</taxon>
        <taxon>Methylobacteriaceae</taxon>
        <taxon>Microvirga</taxon>
    </lineage>
</organism>
<dbReference type="Pfam" id="PF07690">
    <property type="entry name" value="MFS_1"/>
    <property type="match status" value="1"/>
</dbReference>
<dbReference type="STRING" id="864069.MicloDRAFT_00028210"/>
<protein>
    <submittedName>
        <fullName evidence="8">Arabinose efflux permease family protein</fullName>
    </submittedName>
</protein>
<feature type="transmembrane region" description="Helical" evidence="6">
    <location>
        <begin position="146"/>
        <end position="166"/>
    </location>
</feature>
<evidence type="ECO:0000256" key="6">
    <source>
        <dbReference type="SAM" id="Phobius"/>
    </source>
</evidence>
<dbReference type="PATRIC" id="fig|864069.3.peg.3052"/>
<feature type="transmembrane region" description="Helical" evidence="6">
    <location>
        <begin position="273"/>
        <end position="298"/>
    </location>
</feature>